<organism evidence="1 2">
    <name type="scientific">Ixodes persulcatus</name>
    <name type="common">Taiga tick</name>
    <dbReference type="NCBI Taxonomy" id="34615"/>
    <lineage>
        <taxon>Eukaryota</taxon>
        <taxon>Metazoa</taxon>
        <taxon>Ecdysozoa</taxon>
        <taxon>Arthropoda</taxon>
        <taxon>Chelicerata</taxon>
        <taxon>Arachnida</taxon>
        <taxon>Acari</taxon>
        <taxon>Parasitiformes</taxon>
        <taxon>Ixodida</taxon>
        <taxon>Ixodoidea</taxon>
        <taxon>Ixodidae</taxon>
        <taxon>Ixodinae</taxon>
        <taxon>Ixodes</taxon>
    </lineage>
</organism>
<name>A0AC60R2Y1_IXOPE</name>
<evidence type="ECO:0000313" key="2">
    <source>
        <dbReference type="Proteomes" id="UP000805193"/>
    </source>
</evidence>
<dbReference type="EMBL" id="JABSTQ010000752">
    <property type="protein sequence ID" value="KAG0445212.1"/>
    <property type="molecule type" value="Genomic_DNA"/>
</dbReference>
<dbReference type="Proteomes" id="UP000805193">
    <property type="component" value="Unassembled WGS sequence"/>
</dbReference>
<protein>
    <submittedName>
        <fullName evidence="1">Uncharacterized protein</fullName>
    </submittedName>
</protein>
<accession>A0AC60R2Y1</accession>
<keyword evidence="2" id="KW-1185">Reference proteome</keyword>
<reference evidence="1 2" key="1">
    <citation type="journal article" date="2020" name="Cell">
        <title>Large-Scale Comparative Analyses of Tick Genomes Elucidate Their Genetic Diversity and Vector Capacities.</title>
        <authorList>
            <consortium name="Tick Genome and Microbiome Consortium (TIGMIC)"/>
            <person name="Jia N."/>
            <person name="Wang J."/>
            <person name="Shi W."/>
            <person name="Du L."/>
            <person name="Sun Y."/>
            <person name="Zhan W."/>
            <person name="Jiang J.F."/>
            <person name="Wang Q."/>
            <person name="Zhang B."/>
            <person name="Ji P."/>
            <person name="Bell-Sakyi L."/>
            <person name="Cui X.M."/>
            <person name="Yuan T.T."/>
            <person name="Jiang B.G."/>
            <person name="Yang W.F."/>
            <person name="Lam T.T."/>
            <person name="Chang Q.C."/>
            <person name="Ding S.J."/>
            <person name="Wang X.J."/>
            <person name="Zhu J.G."/>
            <person name="Ruan X.D."/>
            <person name="Zhao L."/>
            <person name="Wei J.T."/>
            <person name="Ye R.Z."/>
            <person name="Que T.C."/>
            <person name="Du C.H."/>
            <person name="Zhou Y.H."/>
            <person name="Cheng J.X."/>
            <person name="Dai P.F."/>
            <person name="Guo W.B."/>
            <person name="Han X.H."/>
            <person name="Huang E.J."/>
            <person name="Li L.F."/>
            <person name="Wei W."/>
            <person name="Gao Y.C."/>
            <person name="Liu J.Z."/>
            <person name="Shao H.Z."/>
            <person name="Wang X."/>
            <person name="Wang C.C."/>
            <person name="Yang T.C."/>
            <person name="Huo Q.B."/>
            <person name="Li W."/>
            <person name="Chen H.Y."/>
            <person name="Chen S.E."/>
            <person name="Zhou L.G."/>
            <person name="Ni X.B."/>
            <person name="Tian J.H."/>
            <person name="Sheng Y."/>
            <person name="Liu T."/>
            <person name="Pan Y.S."/>
            <person name="Xia L.Y."/>
            <person name="Li J."/>
            <person name="Zhao F."/>
            <person name="Cao W.C."/>
        </authorList>
    </citation>
    <scope>NUCLEOTIDE SEQUENCE [LARGE SCALE GENOMIC DNA]</scope>
    <source>
        <strain evidence="1">Iper-2018</strain>
    </source>
</reference>
<sequence length="108" mass="11812">MRTKPSNFLENISDTVSNDEYDLYEFLLIENVLVVSCSKQGYREALTLGSVAVYGVTTAPHNVSTGGRAVEFRYSPNEKSLANLSLLQVAAPLRHGEGFSVGCRSLKL</sequence>
<evidence type="ECO:0000313" key="1">
    <source>
        <dbReference type="EMBL" id="KAG0445212.1"/>
    </source>
</evidence>
<comment type="caution">
    <text evidence="1">The sequence shown here is derived from an EMBL/GenBank/DDBJ whole genome shotgun (WGS) entry which is preliminary data.</text>
</comment>
<proteinExistence type="predicted"/>
<gene>
    <name evidence="1" type="ORF">HPB47_018407</name>
</gene>